<dbReference type="InterPro" id="IPR029063">
    <property type="entry name" value="SAM-dependent_MTases_sf"/>
</dbReference>
<feature type="non-terminal residue" evidence="2">
    <location>
        <position position="1"/>
    </location>
</feature>
<dbReference type="EMBL" id="UINC01146400">
    <property type="protein sequence ID" value="SVD37100.1"/>
    <property type="molecule type" value="Genomic_DNA"/>
</dbReference>
<reference evidence="2" key="1">
    <citation type="submission" date="2018-05" db="EMBL/GenBank/DDBJ databases">
        <authorList>
            <person name="Lanie J.A."/>
            <person name="Ng W.-L."/>
            <person name="Kazmierczak K.M."/>
            <person name="Andrzejewski T.M."/>
            <person name="Davidsen T.M."/>
            <person name="Wayne K.J."/>
            <person name="Tettelin H."/>
            <person name="Glass J.I."/>
            <person name="Rusch D."/>
            <person name="Podicherti R."/>
            <person name="Tsui H.-C.T."/>
            <person name="Winkler M.E."/>
        </authorList>
    </citation>
    <scope>NUCLEOTIDE SEQUENCE</scope>
</reference>
<evidence type="ECO:0000313" key="2">
    <source>
        <dbReference type="EMBL" id="SVD37100.1"/>
    </source>
</evidence>
<proteinExistence type="predicted"/>
<dbReference type="PANTHER" id="PTHR43317">
    <property type="entry name" value="THERMOSPERMINE SYNTHASE ACAULIS5"/>
    <property type="match status" value="1"/>
</dbReference>
<organism evidence="2">
    <name type="scientific">marine metagenome</name>
    <dbReference type="NCBI Taxonomy" id="408172"/>
    <lineage>
        <taxon>unclassified sequences</taxon>
        <taxon>metagenomes</taxon>
        <taxon>ecological metagenomes</taxon>
    </lineage>
</organism>
<name>A0A382USA8_9ZZZZ</name>
<keyword evidence="1" id="KW-0620">Polyamine biosynthesis</keyword>
<sequence length="200" mass="22009">GDFLIKVVGGQDLMSTRIHGSEDKLAEIACREVADRRQVRVLIGGLGMGFTLAAALRNLGQDAEVIVAELVPAVIEWNRGFLGEHSGHPLRDERVTVYEGDVSIILRTVARTFDGILLDVDNGPDGLTQGSNHWLYSRDGLNASYETLRPKGVLAIWSAGPDRAFSKRLRKTGFEVDQVEVRARGRKGAHHVIWIARTSE</sequence>
<dbReference type="Pfam" id="PF01564">
    <property type="entry name" value="Spermine_synth"/>
    <property type="match status" value="1"/>
</dbReference>
<dbReference type="Gene3D" id="3.40.50.150">
    <property type="entry name" value="Vaccinia Virus protein VP39"/>
    <property type="match status" value="1"/>
</dbReference>
<dbReference type="PANTHER" id="PTHR43317:SF3">
    <property type="entry name" value="BLR2883 PROTEIN"/>
    <property type="match status" value="1"/>
</dbReference>
<gene>
    <name evidence="2" type="ORF">METZ01_LOCUS389954</name>
</gene>
<evidence type="ECO:0000256" key="1">
    <source>
        <dbReference type="ARBA" id="ARBA00023115"/>
    </source>
</evidence>
<accession>A0A382USA8</accession>
<protein>
    <recommendedName>
        <fullName evidence="3">PABS domain-containing protein</fullName>
    </recommendedName>
</protein>
<evidence type="ECO:0008006" key="3">
    <source>
        <dbReference type="Google" id="ProtNLM"/>
    </source>
</evidence>
<dbReference type="GO" id="GO:0006596">
    <property type="term" value="P:polyamine biosynthetic process"/>
    <property type="evidence" value="ECO:0007669"/>
    <property type="project" value="UniProtKB-KW"/>
</dbReference>
<dbReference type="AlphaFoldDB" id="A0A382USA8"/>
<dbReference type="SUPFAM" id="SSF53335">
    <property type="entry name" value="S-adenosyl-L-methionine-dependent methyltransferases"/>
    <property type="match status" value="1"/>
</dbReference>